<comment type="similarity">
    <text evidence="2">Belongs to the DadA oxidoreductase family.</text>
</comment>
<organism evidence="6 7">
    <name type="scientific">Corynebacterium lowii</name>
    <dbReference type="NCBI Taxonomy" id="1544413"/>
    <lineage>
        <taxon>Bacteria</taxon>
        <taxon>Bacillati</taxon>
        <taxon>Actinomycetota</taxon>
        <taxon>Actinomycetes</taxon>
        <taxon>Mycobacteriales</taxon>
        <taxon>Corynebacteriaceae</taxon>
        <taxon>Corynebacterium</taxon>
    </lineage>
</organism>
<proteinExistence type="inferred from homology"/>
<dbReference type="InterPro" id="IPR006076">
    <property type="entry name" value="FAD-dep_OxRdtase"/>
</dbReference>
<comment type="cofactor">
    <cofactor evidence="1">
        <name>FAD</name>
        <dbReference type="ChEBI" id="CHEBI:57692"/>
    </cofactor>
</comment>
<dbReference type="GO" id="GO:0005737">
    <property type="term" value="C:cytoplasm"/>
    <property type="evidence" value="ECO:0007669"/>
    <property type="project" value="TreeGrafter"/>
</dbReference>
<evidence type="ECO:0000313" key="6">
    <source>
        <dbReference type="EMBL" id="KQB86879.1"/>
    </source>
</evidence>
<keyword evidence="3" id="KW-0285">Flavoprotein</keyword>
<keyword evidence="4 6" id="KW-0560">Oxidoreductase</keyword>
<dbReference type="GO" id="GO:0016491">
    <property type="term" value="F:oxidoreductase activity"/>
    <property type="evidence" value="ECO:0007669"/>
    <property type="project" value="UniProtKB-KW"/>
</dbReference>
<reference evidence="6 7" key="1">
    <citation type="submission" date="2015-10" db="EMBL/GenBank/DDBJ databases">
        <title>Corynebacteirum lowii and Corynebacterium oculi species nova, derived from human clinical disease and and emended description of Corynebacterium mastiditis.</title>
        <authorList>
            <person name="Bernard K."/>
            <person name="Pacheco A.L."/>
            <person name="Mcdougall C."/>
            <person name="Burtx T."/>
            <person name="Weibe D."/>
            <person name="Tyler S."/>
            <person name="Olson A.B."/>
            <person name="Cnockaert M."/>
            <person name="Eguchi H."/>
            <person name="Kuwahara T."/>
            <person name="Nakayama-Imaohji H."/>
            <person name="Boudewijins M."/>
            <person name="Van Hoecke F."/>
            <person name="Bernier A.-M."/>
            <person name="Vandamme P."/>
        </authorList>
    </citation>
    <scope>NUCLEOTIDE SEQUENCE [LARGE SCALE GENOMIC DNA]</scope>
    <source>
        <strain evidence="6 7">NML 130206</strain>
    </source>
</reference>
<dbReference type="Pfam" id="PF01266">
    <property type="entry name" value="DAO"/>
    <property type="match status" value="1"/>
</dbReference>
<evidence type="ECO:0000313" key="7">
    <source>
        <dbReference type="Proteomes" id="UP000050488"/>
    </source>
</evidence>
<dbReference type="PANTHER" id="PTHR13847">
    <property type="entry name" value="SARCOSINE DEHYDROGENASE-RELATED"/>
    <property type="match status" value="1"/>
</dbReference>
<evidence type="ECO:0000256" key="4">
    <source>
        <dbReference type="ARBA" id="ARBA00023002"/>
    </source>
</evidence>
<evidence type="ECO:0000256" key="2">
    <source>
        <dbReference type="ARBA" id="ARBA00009410"/>
    </source>
</evidence>
<evidence type="ECO:0000256" key="3">
    <source>
        <dbReference type="ARBA" id="ARBA00022630"/>
    </source>
</evidence>
<dbReference type="InterPro" id="IPR017741">
    <property type="entry name" value="FAD-dependent_OxRdtase_HpnW"/>
</dbReference>
<evidence type="ECO:0000256" key="1">
    <source>
        <dbReference type="ARBA" id="ARBA00001974"/>
    </source>
</evidence>
<dbReference type="PATRIC" id="fig|1544413.3.peg.1095"/>
<feature type="domain" description="FAD dependent oxidoreductase" evidence="5">
    <location>
        <begin position="8"/>
        <end position="367"/>
    </location>
</feature>
<name>A0A0Q0UKR8_9CORY</name>
<protein>
    <submittedName>
        <fullName evidence="6">D-amino acid dehydrogenase small subunit</fullName>
        <ecNumber evidence="6">1.4.99.6</ecNumber>
    </submittedName>
</protein>
<dbReference type="OrthoDB" id="9799943at2"/>
<dbReference type="Gene3D" id="3.30.9.10">
    <property type="entry name" value="D-Amino Acid Oxidase, subunit A, domain 2"/>
    <property type="match status" value="1"/>
</dbReference>
<dbReference type="STRING" id="1544413.Clow_01090"/>
<sequence length="375" mass="40135">MSTQHSTDLIVIGAGILGLATAWRAHKQGRTVHVIERSDSPVGASIQNFGHACFTAQADDLQDLARSSAQGWKEAARDAGLWAMQPGTVIPLQTETEKAVIEQFRAHRGGEDVVLLSPQATRERLGAPALDVLGGAHLPRDMRVNPRQAAPELAWWLHNQGVRFSWNTAAWHTAGGVVETNRGTFRASEVVACPGERAGEMFPGVVDKHGVRTCTLTMALIARPETTPVDLAMLTATSMTRYEGIAAMPAAERLRAELAAREPELVDNIANVMATAIPGGILVGDSHEYALSPTPFIDAAQSELLLGRAARYLGIECPVVLQRWQGRYADSASTNLVLEHPDEATTVAVVTSGIGMTLSFGIAELIVNHEEAPAP</sequence>
<gene>
    <name evidence="6" type="primary">dadA</name>
    <name evidence="6" type="ORF">Clow_01090</name>
</gene>
<dbReference type="SUPFAM" id="SSF51905">
    <property type="entry name" value="FAD/NAD(P)-binding domain"/>
    <property type="match status" value="1"/>
</dbReference>
<accession>A0A0Q0UKR8</accession>
<dbReference type="NCBIfam" id="TIGR03364">
    <property type="entry name" value="HpnW_proposed"/>
    <property type="match status" value="1"/>
</dbReference>
<dbReference type="EMBL" id="LKEV01000002">
    <property type="protein sequence ID" value="KQB86879.1"/>
    <property type="molecule type" value="Genomic_DNA"/>
</dbReference>
<dbReference type="Proteomes" id="UP000050488">
    <property type="component" value="Unassembled WGS sequence"/>
</dbReference>
<dbReference type="AlphaFoldDB" id="A0A0Q0UKR8"/>
<dbReference type="InterPro" id="IPR036188">
    <property type="entry name" value="FAD/NAD-bd_sf"/>
</dbReference>
<dbReference type="Gene3D" id="3.50.50.60">
    <property type="entry name" value="FAD/NAD(P)-binding domain"/>
    <property type="match status" value="1"/>
</dbReference>
<comment type="caution">
    <text evidence="6">The sequence shown here is derived from an EMBL/GenBank/DDBJ whole genome shotgun (WGS) entry which is preliminary data.</text>
</comment>
<evidence type="ECO:0000259" key="5">
    <source>
        <dbReference type="Pfam" id="PF01266"/>
    </source>
</evidence>
<keyword evidence="7" id="KW-1185">Reference proteome</keyword>
<dbReference type="PANTHER" id="PTHR13847:SF286">
    <property type="entry name" value="D-AMINO ACID DEHYDROGENASE"/>
    <property type="match status" value="1"/>
</dbReference>
<dbReference type="EC" id="1.4.99.6" evidence="6"/>
<dbReference type="RefSeq" id="WP_055177311.1">
    <property type="nucleotide sequence ID" value="NZ_JAUSQY010000001.1"/>
</dbReference>